<name>A0ABS8W272_DATST</name>
<proteinExistence type="predicted"/>
<dbReference type="EMBL" id="JACEIK010006418">
    <property type="protein sequence ID" value="MCE2055658.1"/>
    <property type="molecule type" value="Genomic_DNA"/>
</dbReference>
<comment type="caution">
    <text evidence="1">The sequence shown here is derived from an EMBL/GenBank/DDBJ whole genome shotgun (WGS) entry which is preliminary data.</text>
</comment>
<organism evidence="1 2">
    <name type="scientific">Datura stramonium</name>
    <name type="common">Jimsonweed</name>
    <name type="synonym">Common thornapple</name>
    <dbReference type="NCBI Taxonomy" id="4076"/>
    <lineage>
        <taxon>Eukaryota</taxon>
        <taxon>Viridiplantae</taxon>
        <taxon>Streptophyta</taxon>
        <taxon>Embryophyta</taxon>
        <taxon>Tracheophyta</taxon>
        <taxon>Spermatophyta</taxon>
        <taxon>Magnoliopsida</taxon>
        <taxon>eudicotyledons</taxon>
        <taxon>Gunneridae</taxon>
        <taxon>Pentapetalae</taxon>
        <taxon>asterids</taxon>
        <taxon>lamiids</taxon>
        <taxon>Solanales</taxon>
        <taxon>Solanaceae</taxon>
        <taxon>Solanoideae</taxon>
        <taxon>Datureae</taxon>
        <taxon>Datura</taxon>
    </lineage>
</organism>
<sequence length="67" mass="6831">APRCRSLPPSGRDKSCIGASAGQWWGQSYDGGANLGEALSPKGVSVRLALGKSHIGLGKSHIGWGEG</sequence>
<dbReference type="Proteomes" id="UP000823775">
    <property type="component" value="Unassembled WGS sequence"/>
</dbReference>
<evidence type="ECO:0000313" key="2">
    <source>
        <dbReference type="Proteomes" id="UP000823775"/>
    </source>
</evidence>
<gene>
    <name evidence="1" type="ORF">HAX54_043103</name>
</gene>
<protein>
    <submittedName>
        <fullName evidence="1">Uncharacterized protein</fullName>
    </submittedName>
</protein>
<feature type="non-terminal residue" evidence="1">
    <location>
        <position position="1"/>
    </location>
</feature>
<keyword evidence="2" id="KW-1185">Reference proteome</keyword>
<reference evidence="1 2" key="1">
    <citation type="journal article" date="2021" name="BMC Genomics">
        <title>Datura genome reveals duplications of psychoactive alkaloid biosynthetic genes and high mutation rate following tissue culture.</title>
        <authorList>
            <person name="Rajewski A."/>
            <person name="Carter-House D."/>
            <person name="Stajich J."/>
            <person name="Litt A."/>
        </authorList>
    </citation>
    <scope>NUCLEOTIDE SEQUENCE [LARGE SCALE GENOMIC DNA]</scope>
    <source>
        <strain evidence="1">AR-01</strain>
    </source>
</reference>
<evidence type="ECO:0000313" key="1">
    <source>
        <dbReference type="EMBL" id="MCE2055658.1"/>
    </source>
</evidence>
<accession>A0ABS8W272</accession>
<feature type="non-terminal residue" evidence="1">
    <location>
        <position position="67"/>
    </location>
</feature>